<dbReference type="GO" id="GO:0000160">
    <property type="term" value="P:phosphorelay signal transduction system"/>
    <property type="evidence" value="ECO:0007669"/>
    <property type="project" value="InterPro"/>
</dbReference>
<accession>A0A382TTS8</accession>
<dbReference type="EMBL" id="UINC01138839">
    <property type="protein sequence ID" value="SVD25027.1"/>
    <property type="molecule type" value="Genomic_DNA"/>
</dbReference>
<reference evidence="3" key="1">
    <citation type="submission" date="2018-05" db="EMBL/GenBank/DDBJ databases">
        <authorList>
            <person name="Lanie J.A."/>
            <person name="Ng W.-L."/>
            <person name="Kazmierczak K.M."/>
            <person name="Andrzejewski T.M."/>
            <person name="Davidsen T.M."/>
            <person name="Wayne K.J."/>
            <person name="Tettelin H."/>
            <person name="Glass J.I."/>
            <person name="Rusch D."/>
            <person name="Podicherti R."/>
            <person name="Tsui H.-C.T."/>
            <person name="Winkler M.E."/>
        </authorList>
    </citation>
    <scope>NUCLEOTIDE SEQUENCE</scope>
</reference>
<dbReference type="Pfam" id="PF00072">
    <property type="entry name" value="Response_reg"/>
    <property type="match status" value="1"/>
</dbReference>
<feature type="domain" description="Response regulatory" evidence="2">
    <location>
        <begin position="1"/>
        <end position="96"/>
    </location>
</feature>
<proteinExistence type="predicted"/>
<evidence type="ECO:0000259" key="2">
    <source>
        <dbReference type="PROSITE" id="PS50110"/>
    </source>
</evidence>
<sequence length="96" mass="10395">MGSPRSVSIEILQTKDGSRALEMVREHRPNIVLIDIQLPDVPGLDITRKLKAGPEPRAIPNIAVTALALRGDEDRVLEVVCAANISKLVAVANFCK</sequence>
<dbReference type="InterPro" id="IPR011006">
    <property type="entry name" value="CheY-like_superfamily"/>
</dbReference>
<gene>
    <name evidence="3" type="ORF">METZ01_LOCUS377881</name>
</gene>
<keyword evidence="1" id="KW-0597">Phosphoprotein</keyword>
<organism evidence="3">
    <name type="scientific">marine metagenome</name>
    <dbReference type="NCBI Taxonomy" id="408172"/>
    <lineage>
        <taxon>unclassified sequences</taxon>
        <taxon>metagenomes</taxon>
        <taxon>ecological metagenomes</taxon>
    </lineage>
</organism>
<evidence type="ECO:0000313" key="3">
    <source>
        <dbReference type="EMBL" id="SVD25027.1"/>
    </source>
</evidence>
<dbReference type="PANTHER" id="PTHR44591:SF3">
    <property type="entry name" value="RESPONSE REGULATORY DOMAIN-CONTAINING PROTEIN"/>
    <property type="match status" value="1"/>
</dbReference>
<name>A0A382TTS8_9ZZZZ</name>
<dbReference type="AlphaFoldDB" id="A0A382TTS8"/>
<dbReference type="SUPFAM" id="SSF52172">
    <property type="entry name" value="CheY-like"/>
    <property type="match status" value="1"/>
</dbReference>
<dbReference type="PROSITE" id="PS50110">
    <property type="entry name" value="RESPONSE_REGULATORY"/>
    <property type="match status" value="1"/>
</dbReference>
<dbReference type="PANTHER" id="PTHR44591">
    <property type="entry name" value="STRESS RESPONSE REGULATOR PROTEIN 1"/>
    <property type="match status" value="1"/>
</dbReference>
<dbReference type="InterPro" id="IPR050595">
    <property type="entry name" value="Bact_response_regulator"/>
</dbReference>
<protein>
    <recommendedName>
        <fullName evidence="2">Response regulatory domain-containing protein</fullName>
    </recommendedName>
</protein>
<dbReference type="Gene3D" id="3.40.50.2300">
    <property type="match status" value="1"/>
</dbReference>
<dbReference type="InterPro" id="IPR001789">
    <property type="entry name" value="Sig_transdc_resp-reg_receiver"/>
</dbReference>
<evidence type="ECO:0000256" key="1">
    <source>
        <dbReference type="ARBA" id="ARBA00022553"/>
    </source>
</evidence>